<evidence type="ECO:0000313" key="18">
    <source>
        <dbReference type="EMBL" id="KEH39755.1"/>
    </source>
</evidence>
<proteinExistence type="inferred from homology"/>
<feature type="binding site" evidence="13">
    <location>
        <position position="77"/>
    </location>
    <ligand>
        <name>Ca(2+)</name>
        <dbReference type="ChEBI" id="CHEBI:29108"/>
        <label>1</label>
    </ligand>
</feature>
<comment type="subcellular location">
    <subcellularLocation>
        <location evidence="16">Secreted</location>
    </subcellularLocation>
</comment>
<dbReference type="InterPro" id="IPR019794">
    <property type="entry name" value="Peroxidases_AS"/>
</dbReference>
<feature type="binding site" description="axial binding residue" evidence="13">
    <location>
        <position position="179"/>
    </location>
    <ligand>
        <name>heme b</name>
        <dbReference type="ChEBI" id="CHEBI:60344"/>
    </ligand>
    <ligandPart>
        <name>Fe</name>
        <dbReference type="ChEBI" id="CHEBI:18248"/>
    </ligandPart>
</feature>
<evidence type="ECO:0000256" key="13">
    <source>
        <dbReference type="PIRSR" id="PIRSR600823-3"/>
    </source>
</evidence>
<feature type="chain" id="PRO_5014483401" description="Peroxidase" evidence="16">
    <location>
        <begin position="25"/>
        <end position="311"/>
    </location>
</feature>
<reference evidence="19" key="3">
    <citation type="submission" date="2015-04" db="UniProtKB">
        <authorList>
            <consortium name="EnsemblPlants"/>
        </authorList>
    </citation>
    <scope>IDENTIFICATION</scope>
    <source>
        <strain evidence="19">cv. Jemalong A17</strain>
    </source>
</reference>
<dbReference type="GO" id="GO:0046872">
    <property type="term" value="F:metal ion binding"/>
    <property type="evidence" value="ECO:0007669"/>
    <property type="project" value="UniProtKB-UniRule"/>
</dbReference>
<evidence type="ECO:0000256" key="16">
    <source>
        <dbReference type="RuleBase" id="RU362060"/>
    </source>
</evidence>
<evidence type="ECO:0000256" key="10">
    <source>
        <dbReference type="ARBA" id="ARBA00023157"/>
    </source>
</evidence>
<dbReference type="OrthoDB" id="2113341at2759"/>
<name>A0A072VNN6_MEDTR</name>
<evidence type="ECO:0000256" key="9">
    <source>
        <dbReference type="ARBA" id="ARBA00023004"/>
    </source>
</evidence>
<evidence type="ECO:0000256" key="5">
    <source>
        <dbReference type="ARBA" id="ARBA00022559"/>
    </source>
</evidence>
<feature type="binding site" evidence="13">
    <location>
        <position position="88"/>
    </location>
    <ligand>
        <name>Ca(2+)</name>
        <dbReference type="ChEBI" id="CHEBI:29108"/>
        <label>1</label>
    </ligand>
</feature>
<dbReference type="InterPro" id="IPR019793">
    <property type="entry name" value="Peroxidases_heam-ligand_BS"/>
</dbReference>
<keyword evidence="16" id="KW-0964">Secreted</keyword>
<feature type="disulfide bond" evidence="15">
    <location>
        <begin position="69"/>
        <end position="74"/>
    </location>
</feature>
<feature type="domain" description="Plant heme peroxidase family profile" evidence="17">
    <location>
        <begin position="26"/>
        <end position="311"/>
    </location>
</feature>
<feature type="binding site" evidence="13">
    <location>
        <position position="234"/>
    </location>
    <ligand>
        <name>Ca(2+)</name>
        <dbReference type="ChEBI" id="CHEBI:29108"/>
        <label>2</label>
    </ligand>
</feature>
<evidence type="ECO:0000313" key="20">
    <source>
        <dbReference type="Proteomes" id="UP000002051"/>
    </source>
</evidence>
<dbReference type="AlphaFoldDB" id="A0A072VNN6"/>
<dbReference type="PRINTS" id="PR00461">
    <property type="entry name" value="PLPEROXIDASE"/>
</dbReference>
<keyword evidence="13 16" id="KW-0106">Calcium</keyword>
<feature type="disulfide bond" evidence="15">
    <location>
        <begin position="118"/>
        <end position="307"/>
    </location>
</feature>
<keyword evidence="9 13" id="KW-0408">Iron</keyword>
<evidence type="ECO:0000256" key="3">
    <source>
        <dbReference type="ARBA" id="ARBA00006873"/>
    </source>
</evidence>
<evidence type="ECO:0000256" key="14">
    <source>
        <dbReference type="PIRSR" id="PIRSR600823-4"/>
    </source>
</evidence>
<dbReference type="InterPro" id="IPR002016">
    <property type="entry name" value="Haem_peroxidase"/>
</dbReference>
<feature type="binding site" evidence="13">
    <location>
        <position position="231"/>
    </location>
    <ligand>
        <name>Ca(2+)</name>
        <dbReference type="ChEBI" id="CHEBI:29108"/>
        <label>2</label>
    </ligand>
</feature>
<evidence type="ECO:0000256" key="8">
    <source>
        <dbReference type="ARBA" id="ARBA00023002"/>
    </source>
</evidence>
<dbReference type="EMBL" id="CM001217">
    <property type="protein sequence ID" value="KEH39755.1"/>
    <property type="molecule type" value="Genomic_DNA"/>
</dbReference>
<keyword evidence="10 15" id="KW-1015">Disulfide bond</keyword>
<dbReference type="GO" id="GO:0020037">
    <property type="term" value="F:heme binding"/>
    <property type="evidence" value="ECO:0007669"/>
    <property type="project" value="UniProtKB-UniRule"/>
</dbReference>
<feature type="site" description="Transition state stabilizer" evidence="14">
    <location>
        <position position="63"/>
    </location>
</feature>
<dbReference type="InterPro" id="IPR000823">
    <property type="entry name" value="Peroxidase_pln"/>
</dbReference>
<feature type="binding site" evidence="13">
    <location>
        <position position="73"/>
    </location>
    <ligand>
        <name>Ca(2+)</name>
        <dbReference type="ChEBI" id="CHEBI:29108"/>
        <label>1</label>
    </ligand>
</feature>
<keyword evidence="20" id="KW-1185">Reference proteome</keyword>
<comment type="similarity">
    <text evidence="16">Belongs to the peroxidase family. Classical plant (class III) peroxidase subfamily.</text>
</comment>
<evidence type="ECO:0000256" key="7">
    <source>
        <dbReference type="ARBA" id="ARBA00022723"/>
    </source>
</evidence>
<dbReference type="FunFam" id="1.10.420.10:FF:000001">
    <property type="entry name" value="Peroxidase"/>
    <property type="match status" value="1"/>
</dbReference>
<dbReference type="PROSITE" id="PS50873">
    <property type="entry name" value="PEROXIDASE_4"/>
    <property type="match status" value="1"/>
</dbReference>
<feature type="binding site" evidence="13">
    <location>
        <position position="75"/>
    </location>
    <ligand>
        <name>Ca(2+)</name>
        <dbReference type="ChEBI" id="CHEBI:29108"/>
        <label>1</label>
    </ligand>
</feature>
<dbReference type="PROSITE" id="PS00435">
    <property type="entry name" value="PEROXIDASE_1"/>
    <property type="match status" value="1"/>
</dbReference>
<dbReference type="SUPFAM" id="SSF48113">
    <property type="entry name" value="Heme-dependent peroxidases"/>
    <property type="match status" value="1"/>
</dbReference>
<dbReference type="PANTHER" id="PTHR31517:SF73">
    <property type="entry name" value="PEROXIDASE"/>
    <property type="match status" value="1"/>
</dbReference>
<comment type="cofactor">
    <cofactor evidence="13 16">
        <name>heme b</name>
        <dbReference type="ChEBI" id="CHEBI:60344"/>
    </cofactor>
    <text evidence="13 16">Binds 1 heme b (iron(II)-protoporphyrin IX) group per subunit.</text>
</comment>
<dbReference type="EnsemblPlants" id="KEH39755">
    <property type="protein sequence ID" value="KEH39755"/>
    <property type="gene ID" value="MTR_1g009750"/>
</dbReference>
<evidence type="ECO:0000256" key="12">
    <source>
        <dbReference type="PIRSR" id="PIRSR600823-2"/>
    </source>
</evidence>
<protein>
    <recommendedName>
        <fullName evidence="4 16">Peroxidase</fullName>
        <ecNumber evidence="4 16">1.11.1.7</ecNumber>
    </recommendedName>
</protein>
<evidence type="ECO:0000256" key="1">
    <source>
        <dbReference type="ARBA" id="ARBA00000189"/>
    </source>
</evidence>
<comment type="cofactor">
    <cofactor evidence="13 16">
        <name>Ca(2+)</name>
        <dbReference type="ChEBI" id="CHEBI:29108"/>
    </cofactor>
    <text evidence="13 16">Binds 2 calcium ions per subunit.</text>
</comment>
<organism evidence="18 20">
    <name type="scientific">Medicago truncatula</name>
    <name type="common">Barrel medic</name>
    <name type="synonym">Medicago tribuloides</name>
    <dbReference type="NCBI Taxonomy" id="3880"/>
    <lineage>
        <taxon>Eukaryota</taxon>
        <taxon>Viridiplantae</taxon>
        <taxon>Streptophyta</taxon>
        <taxon>Embryophyta</taxon>
        <taxon>Tracheophyta</taxon>
        <taxon>Spermatophyta</taxon>
        <taxon>Magnoliopsida</taxon>
        <taxon>eudicotyledons</taxon>
        <taxon>Gunneridae</taxon>
        <taxon>Pentapetalae</taxon>
        <taxon>rosids</taxon>
        <taxon>fabids</taxon>
        <taxon>Fabales</taxon>
        <taxon>Fabaceae</taxon>
        <taxon>Papilionoideae</taxon>
        <taxon>50 kb inversion clade</taxon>
        <taxon>NPAAA clade</taxon>
        <taxon>Hologalegina</taxon>
        <taxon>IRL clade</taxon>
        <taxon>Trifolieae</taxon>
        <taxon>Medicago</taxon>
    </lineage>
</organism>
<evidence type="ECO:0000259" key="17">
    <source>
        <dbReference type="PROSITE" id="PS50873"/>
    </source>
</evidence>
<evidence type="ECO:0000256" key="6">
    <source>
        <dbReference type="ARBA" id="ARBA00022617"/>
    </source>
</evidence>
<dbReference type="Gene3D" id="1.10.520.10">
    <property type="match status" value="2"/>
</dbReference>
<accession>A0A072VNN6</accession>
<feature type="signal peptide" evidence="16">
    <location>
        <begin position="1"/>
        <end position="24"/>
    </location>
</feature>
<dbReference type="PROSITE" id="PS00436">
    <property type="entry name" value="PEROXIDASE_2"/>
    <property type="match status" value="1"/>
</dbReference>
<feature type="binding site" evidence="13">
    <location>
        <position position="239"/>
    </location>
    <ligand>
        <name>Ca(2+)</name>
        <dbReference type="ChEBI" id="CHEBI:29108"/>
        <label>2</label>
    </ligand>
</feature>
<dbReference type="ExpressionAtlas" id="A0A072VNN6">
    <property type="expression patterns" value="differential"/>
</dbReference>
<dbReference type="InterPro" id="IPR033905">
    <property type="entry name" value="Secretory_peroxidase"/>
</dbReference>
<dbReference type="GO" id="GO:0006979">
    <property type="term" value="P:response to oxidative stress"/>
    <property type="evidence" value="ECO:0007669"/>
    <property type="project" value="UniProtKB-UniRule"/>
</dbReference>
<evidence type="ECO:0000256" key="11">
    <source>
        <dbReference type="PIRSR" id="PIRSR600823-1"/>
    </source>
</evidence>
<keyword evidence="16" id="KW-0376">Hydrogen peroxide</keyword>
<evidence type="ECO:0000256" key="15">
    <source>
        <dbReference type="PIRSR" id="PIRSR600823-5"/>
    </source>
</evidence>
<dbReference type="Gene3D" id="1.10.420.10">
    <property type="entry name" value="Peroxidase, domain 2"/>
    <property type="match status" value="1"/>
</dbReference>
<comment type="similarity">
    <text evidence="3">Belongs to the peroxidase family. Ascorbate peroxidase subfamily.</text>
</comment>
<keyword evidence="5 16" id="KW-0575">Peroxidase</keyword>
<dbReference type="GO" id="GO:0140825">
    <property type="term" value="F:lactoperoxidase activity"/>
    <property type="evidence" value="ECO:0007669"/>
    <property type="project" value="UniProtKB-EC"/>
</dbReference>
<keyword evidence="7 13" id="KW-0479">Metal-binding</keyword>
<comment type="function">
    <text evidence="2">Removal of H(2)O(2), oxidation of toxic reductants, biosynthesis and degradation of lignin, suberization, auxin catabolism, response to environmental stresses such as wounding, pathogen attack and oxidative stress. These functions might be dependent on each isozyme/isoform in each plant tissue.</text>
</comment>
<feature type="binding site" evidence="13">
    <location>
        <position position="68"/>
    </location>
    <ligand>
        <name>Ca(2+)</name>
        <dbReference type="ChEBI" id="CHEBI:29108"/>
        <label>1</label>
    </ligand>
</feature>
<keyword evidence="16" id="KW-0732">Signal</keyword>
<dbReference type="Proteomes" id="UP000002051">
    <property type="component" value="Unassembled WGS sequence"/>
</dbReference>
<feature type="binding site" evidence="12">
    <location>
        <position position="149"/>
    </location>
    <ligand>
        <name>substrate</name>
    </ligand>
</feature>
<evidence type="ECO:0000313" key="19">
    <source>
        <dbReference type="EnsemblPlants" id="KEH39755"/>
    </source>
</evidence>
<dbReference type="GO" id="GO:0042744">
    <property type="term" value="P:hydrogen peroxide catabolic process"/>
    <property type="evidence" value="ECO:0007669"/>
    <property type="project" value="UniProtKB-KW"/>
</dbReference>
<dbReference type="PANTHER" id="PTHR31517">
    <property type="match status" value="1"/>
</dbReference>
<comment type="catalytic activity">
    <reaction evidence="1 16">
        <text>2 a phenolic donor + H2O2 = 2 a phenolic radical donor + 2 H2O</text>
        <dbReference type="Rhea" id="RHEA:56136"/>
        <dbReference type="ChEBI" id="CHEBI:15377"/>
        <dbReference type="ChEBI" id="CHEBI:16240"/>
        <dbReference type="ChEBI" id="CHEBI:139520"/>
        <dbReference type="ChEBI" id="CHEBI:139521"/>
        <dbReference type="EC" id="1.11.1.7"/>
    </reaction>
</comment>
<dbReference type="GO" id="GO:0005576">
    <property type="term" value="C:extracellular region"/>
    <property type="evidence" value="ECO:0007669"/>
    <property type="project" value="UniProtKB-SubCell"/>
</dbReference>
<keyword evidence="8 16" id="KW-0560">Oxidoreductase</keyword>
<dbReference type="InterPro" id="IPR010255">
    <property type="entry name" value="Haem_peroxidase_sf"/>
</dbReference>
<feature type="active site" description="Proton acceptor" evidence="11">
    <location>
        <position position="67"/>
    </location>
</feature>
<keyword evidence="6 16" id="KW-0349">Heme</keyword>
<evidence type="ECO:0000256" key="4">
    <source>
        <dbReference type="ARBA" id="ARBA00012313"/>
    </source>
</evidence>
<dbReference type="PRINTS" id="PR00458">
    <property type="entry name" value="PEROXIDASE"/>
</dbReference>
<gene>
    <name evidence="19" type="primary">25481868</name>
    <name evidence="18" type="ordered locus">MTR_1g009750</name>
</gene>
<dbReference type="EC" id="1.11.1.7" evidence="4 16"/>
<dbReference type="Pfam" id="PF00141">
    <property type="entry name" value="peroxidase"/>
    <property type="match status" value="1"/>
</dbReference>
<dbReference type="CDD" id="cd00693">
    <property type="entry name" value="secretory_peroxidase"/>
    <property type="match status" value="1"/>
</dbReference>
<reference evidence="18 20" key="1">
    <citation type="journal article" date="2011" name="Nature">
        <title>The Medicago genome provides insight into the evolution of rhizobial symbioses.</title>
        <authorList>
            <person name="Young N.D."/>
            <person name="Debelle F."/>
            <person name="Oldroyd G.E."/>
            <person name="Geurts R."/>
            <person name="Cannon S.B."/>
            <person name="Udvardi M.K."/>
            <person name="Benedito V.A."/>
            <person name="Mayer K.F."/>
            <person name="Gouzy J."/>
            <person name="Schoof H."/>
            <person name="Van de Peer Y."/>
            <person name="Proost S."/>
            <person name="Cook D.R."/>
            <person name="Meyers B.C."/>
            <person name="Spannagl M."/>
            <person name="Cheung F."/>
            <person name="De Mita S."/>
            <person name="Krishnakumar V."/>
            <person name="Gundlach H."/>
            <person name="Zhou S."/>
            <person name="Mudge J."/>
            <person name="Bharti A.K."/>
            <person name="Murray J.D."/>
            <person name="Naoumkina M.A."/>
            <person name="Rosen B."/>
            <person name="Silverstein K.A."/>
            <person name="Tang H."/>
            <person name="Rombauts S."/>
            <person name="Zhao P.X."/>
            <person name="Zhou P."/>
            <person name="Barbe V."/>
            <person name="Bardou P."/>
            <person name="Bechner M."/>
            <person name="Bellec A."/>
            <person name="Berger A."/>
            <person name="Berges H."/>
            <person name="Bidwell S."/>
            <person name="Bisseling T."/>
            <person name="Choisne N."/>
            <person name="Couloux A."/>
            <person name="Denny R."/>
            <person name="Deshpande S."/>
            <person name="Dai X."/>
            <person name="Doyle J.J."/>
            <person name="Dudez A.M."/>
            <person name="Farmer A.D."/>
            <person name="Fouteau S."/>
            <person name="Franken C."/>
            <person name="Gibelin C."/>
            <person name="Gish J."/>
            <person name="Goldstein S."/>
            <person name="Gonzalez A.J."/>
            <person name="Green P.J."/>
            <person name="Hallab A."/>
            <person name="Hartog M."/>
            <person name="Hua A."/>
            <person name="Humphray S.J."/>
            <person name="Jeong D.H."/>
            <person name="Jing Y."/>
            <person name="Jocker A."/>
            <person name="Kenton S.M."/>
            <person name="Kim D.J."/>
            <person name="Klee K."/>
            <person name="Lai H."/>
            <person name="Lang C."/>
            <person name="Lin S."/>
            <person name="Macmil S.L."/>
            <person name="Magdelenat G."/>
            <person name="Matthews L."/>
            <person name="McCorrison J."/>
            <person name="Monaghan E.L."/>
            <person name="Mun J.H."/>
            <person name="Najar F.Z."/>
            <person name="Nicholson C."/>
            <person name="Noirot C."/>
            <person name="O'Bleness M."/>
            <person name="Paule C.R."/>
            <person name="Poulain J."/>
            <person name="Prion F."/>
            <person name="Qin B."/>
            <person name="Qu C."/>
            <person name="Retzel E.F."/>
            <person name="Riddle C."/>
            <person name="Sallet E."/>
            <person name="Samain S."/>
            <person name="Samson N."/>
            <person name="Sanders I."/>
            <person name="Saurat O."/>
            <person name="Scarpelli C."/>
            <person name="Schiex T."/>
            <person name="Segurens B."/>
            <person name="Severin A.J."/>
            <person name="Sherrier D.J."/>
            <person name="Shi R."/>
            <person name="Sims S."/>
            <person name="Singer S.R."/>
            <person name="Sinharoy S."/>
            <person name="Sterck L."/>
            <person name="Viollet A."/>
            <person name="Wang B.B."/>
            <person name="Wang K."/>
            <person name="Wang M."/>
            <person name="Wang X."/>
            <person name="Warfsmann J."/>
            <person name="Weissenbach J."/>
            <person name="White D.D."/>
            <person name="White J.D."/>
            <person name="Wiley G.B."/>
            <person name="Wincker P."/>
            <person name="Xing Y."/>
            <person name="Yang L."/>
            <person name="Yao Z."/>
            <person name="Ying F."/>
            <person name="Zhai J."/>
            <person name="Zhou L."/>
            <person name="Zuber A."/>
            <person name="Denarie J."/>
            <person name="Dixon R.A."/>
            <person name="May G.D."/>
            <person name="Schwartz D.C."/>
            <person name="Rogers J."/>
            <person name="Quetier F."/>
            <person name="Town C.D."/>
            <person name="Roe B.A."/>
        </authorList>
    </citation>
    <scope>NUCLEOTIDE SEQUENCE [LARGE SCALE GENOMIC DNA]</scope>
    <source>
        <strain evidence="18">A17</strain>
        <strain evidence="19 20">cv. Jemalong A17</strain>
    </source>
</reference>
<feature type="binding site" evidence="13">
    <location>
        <position position="180"/>
    </location>
    <ligand>
        <name>Ca(2+)</name>
        <dbReference type="ChEBI" id="CHEBI:29108"/>
        <label>2</label>
    </ligand>
</feature>
<reference evidence="18 20" key="2">
    <citation type="journal article" date="2014" name="BMC Genomics">
        <title>An improved genome release (version Mt4.0) for the model legume Medicago truncatula.</title>
        <authorList>
            <person name="Tang H."/>
            <person name="Krishnakumar V."/>
            <person name="Bidwell S."/>
            <person name="Rosen B."/>
            <person name="Chan A."/>
            <person name="Zhou S."/>
            <person name="Gentzbittel L."/>
            <person name="Childs K.L."/>
            <person name="Yandell M."/>
            <person name="Gundlach H."/>
            <person name="Mayer K.F."/>
            <person name="Schwartz D.C."/>
            <person name="Town C.D."/>
        </authorList>
    </citation>
    <scope>GENOME REANNOTATION</scope>
    <source>
        <strain evidence="18">A17</strain>
        <strain evidence="19 20">cv. Jemalong A17</strain>
    </source>
</reference>
<evidence type="ECO:0000256" key="2">
    <source>
        <dbReference type="ARBA" id="ARBA00002322"/>
    </source>
</evidence>
<feature type="disulfide bond" evidence="15">
    <location>
        <begin position="186"/>
        <end position="218"/>
    </location>
</feature>
<sequence length="311" mass="34198">MGSLSFLTFLVNLFLLQLITNCHATKLRVDYYRNTCPNVESIVKNAVEMKLQQTFVTAPATLRLFFHDCFVQGCDASVMLATRNSTSEKDNPINLSLAGDGFDTVIKAKAAVDGVPGCQNKTGGPSYAVELGRLDGRISTKASVTNHLPHPEFKLAKLTKMFASHGLTLTDLIALSGAHTIGFSHCSQFSKRIYNFKSGKVIDPSLNIGYAKQLQNVCPKDVDPRLAIDMDPITPRTFDNQYYKNLQQGIGLLSSDQSLFTHKSSRNLVNLFASDNTAFERAFVIAITKLGRIGVKSGRQGEIRHDCSMIN</sequence>
<feature type="binding site" evidence="13">
    <location>
        <position position="71"/>
    </location>
    <ligand>
        <name>Ca(2+)</name>
        <dbReference type="ChEBI" id="CHEBI:29108"/>
        <label>1</label>
    </ligand>
</feature>